<name>A0A9P4P8J8_9PLEO</name>
<reference evidence="8" key="1">
    <citation type="journal article" date="2020" name="Stud. Mycol.">
        <title>101 Dothideomycetes genomes: a test case for predicting lifestyles and emergence of pathogens.</title>
        <authorList>
            <person name="Haridas S."/>
            <person name="Albert R."/>
            <person name="Binder M."/>
            <person name="Bloem J."/>
            <person name="Labutti K."/>
            <person name="Salamov A."/>
            <person name="Andreopoulos B."/>
            <person name="Baker S."/>
            <person name="Barry K."/>
            <person name="Bills G."/>
            <person name="Bluhm B."/>
            <person name="Cannon C."/>
            <person name="Castanera R."/>
            <person name="Culley D."/>
            <person name="Daum C."/>
            <person name="Ezra D."/>
            <person name="Gonzalez J."/>
            <person name="Henrissat B."/>
            <person name="Kuo A."/>
            <person name="Liang C."/>
            <person name="Lipzen A."/>
            <person name="Lutzoni F."/>
            <person name="Magnuson J."/>
            <person name="Mondo S."/>
            <person name="Nolan M."/>
            <person name="Ohm R."/>
            <person name="Pangilinan J."/>
            <person name="Park H.-J."/>
            <person name="Ramirez L."/>
            <person name="Alfaro M."/>
            <person name="Sun H."/>
            <person name="Tritt A."/>
            <person name="Yoshinaga Y."/>
            <person name="Zwiers L.-H."/>
            <person name="Turgeon B."/>
            <person name="Goodwin S."/>
            <person name="Spatafora J."/>
            <person name="Crous P."/>
            <person name="Grigoriev I."/>
        </authorList>
    </citation>
    <scope>NUCLEOTIDE SEQUENCE</scope>
    <source>
        <strain evidence="8">CBS 690.94</strain>
    </source>
</reference>
<dbReference type="EMBL" id="MU001507">
    <property type="protein sequence ID" value="KAF2440410.1"/>
    <property type="molecule type" value="Genomic_DNA"/>
</dbReference>
<protein>
    <recommendedName>
        <fullName evidence="7">RING-type domain-containing protein</fullName>
    </recommendedName>
</protein>
<dbReference type="PROSITE" id="PS00518">
    <property type="entry name" value="ZF_RING_1"/>
    <property type="match status" value="1"/>
</dbReference>
<feature type="domain" description="RING-type" evidence="7">
    <location>
        <begin position="31"/>
        <end position="77"/>
    </location>
</feature>
<dbReference type="CDD" id="cd16449">
    <property type="entry name" value="RING-HC"/>
    <property type="match status" value="1"/>
</dbReference>
<keyword evidence="9" id="KW-1185">Reference proteome</keyword>
<evidence type="ECO:0000256" key="5">
    <source>
        <dbReference type="SAM" id="MobiDB-lite"/>
    </source>
</evidence>
<feature type="signal peptide" evidence="6">
    <location>
        <begin position="1"/>
        <end position="21"/>
    </location>
</feature>
<keyword evidence="1" id="KW-0479">Metal-binding</keyword>
<dbReference type="AlphaFoldDB" id="A0A9P4P8J8"/>
<evidence type="ECO:0000256" key="6">
    <source>
        <dbReference type="SAM" id="SignalP"/>
    </source>
</evidence>
<dbReference type="GO" id="GO:0008270">
    <property type="term" value="F:zinc ion binding"/>
    <property type="evidence" value="ECO:0007669"/>
    <property type="project" value="UniProtKB-KW"/>
</dbReference>
<dbReference type="PROSITE" id="PS50089">
    <property type="entry name" value="ZF_RING_2"/>
    <property type="match status" value="1"/>
</dbReference>
<evidence type="ECO:0000256" key="1">
    <source>
        <dbReference type="ARBA" id="ARBA00022723"/>
    </source>
</evidence>
<comment type="caution">
    <text evidence="8">The sequence shown here is derived from an EMBL/GenBank/DDBJ whole genome shotgun (WGS) entry which is preliminary data.</text>
</comment>
<dbReference type="InterPro" id="IPR013083">
    <property type="entry name" value="Znf_RING/FYVE/PHD"/>
</dbReference>
<feature type="chain" id="PRO_5040134226" description="RING-type domain-containing protein" evidence="6">
    <location>
        <begin position="22"/>
        <end position="222"/>
    </location>
</feature>
<feature type="region of interest" description="Disordered" evidence="5">
    <location>
        <begin position="122"/>
        <end position="147"/>
    </location>
</feature>
<accession>A0A9P4P8J8</accession>
<evidence type="ECO:0000256" key="2">
    <source>
        <dbReference type="ARBA" id="ARBA00022771"/>
    </source>
</evidence>
<dbReference type="InterPro" id="IPR017907">
    <property type="entry name" value="Znf_RING_CS"/>
</dbReference>
<sequence>MPLPRQLAAFLIFHCSGPVAAPDPADETPQCLICLHTASTNESLLVQVDLPTCEHIICVECLVQHARPHYETCPICETESWTFDHGLSIDTASDELSELRVTPWSSRTGSFLLDIRPKMSPWGSPKLPSSPVSESLSSDDSSEESFGDQEMAMLAFQGEIEELKSASLRRRTILEELQEMVEQRQQIEMADVARMDRREGAEDYEAWQRMIRGWKKRTTDDA</sequence>
<dbReference type="InterPro" id="IPR001841">
    <property type="entry name" value="Znf_RING"/>
</dbReference>
<evidence type="ECO:0000256" key="4">
    <source>
        <dbReference type="PROSITE-ProRule" id="PRU00175"/>
    </source>
</evidence>
<evidence type="ECO:0000313" key="9">
    <source>
        <dbReference type="Proteomes" id="UP000799764"/>
    </source>
</evidence>
<proteinExistence type="predicted"/>
<keyword evidence="6" id="KW-0732">Signal</keyword>
<evidence type="ECO:0000259" key="7">
    <source>
        <dbReference type="PROSITE" id="PS50089"/>
    </source>
</evidence>
<dbReference type="SUPFAM" id="SSF57850">
    <property type="entry name" value="RING/U-box"/>
    <property type="match status" value="1"/>
</dbReference>
<gene>
    <name evidence="8" type="ORF">P171DRAFT_447377</name>
</gene>
<keyword evidence="3" id="KW-0862">Zinc</keyword>
<organism evidence="8 9">
    <name type="scientific">Karstenula rhodostoma CBS 690.94</name>
    <dbReference type="NCBI Taxonomy" id="1392251"/>
    <lineage>
        <taxon>Eukaryota</taxon>
        <taxon>Fungi</taxon>
        <taxon>Dikarya</taxon>
        <taxon>Ascomycota</taxon>
        <taxon>Pezizomycotina</taxon>
        <taxon>Dothideomycetes</taxon>
        <taxon>Pleosporomycetidae</taxon>
        <taxon>Pleosporales</taxon>
        <taxon>Massarineae</taxon>
        <taxon>Didymosphaeriaceae</taxon>
        <taxon>Karstenula</taxon>
    </lineage>
</organism>
<keyword evidence="2 4" id="KW-0863">Zinc-finger</keyword>
<evidence type="ECO:0000256" key="3">
    <source>
        <dbReference type="ARBA" id="ARBA00022833"/>
    </source>
</evidence>
<dbReference type="Gene3D" id="3.30.40.10">
    <property type="entry name" value="Zinc/RING finger domain, C3HC4 (zinc finger)"/>
    <property type="match status" value="1"/>
</dbReference>
<evidence type="ECO:0000313" key="8">
    <source>
        <dbReference type="EMBL" id="KAF2440410.1"/>
    </source>
</evidence>
<dbReference type="Proteomes" id="UP000799764">
    <property type="component" value="Unassembled WGS sequence"/>
</dbReference>
<feature type="compositionally biased region" description="Low complexity" evidence="5">
    <location>
        <begin position="124"/>
        <end position="139"/>
    </location>
</feature>